<reference evidence="5" key="1">
    <citation type="submission" date="2020-10" db="EMBL/GenBank/DDBJ databases">
        <authorList>
            <person name="Gilroy R."/>
        </authorList>
    </citation>
    <scope>NUCLEOTIDE SEQUENCE</scope>
    <source>
        <strain evidence="5">CHK180-2868</strain>
    </source>
</reference>
<sequence>MKRLLCAVMAAAIGLSAAGCSQAPETGAEGTQASGTETSAAGTSAVETTAAGSAAQAAGTELRIGAQAMPDTLDANASVSNAGIQVYYNIYDTLIMRDTHADEVKFVPGLAESWEQTDELTWEIKLRPNVKFHDGSIMTAEDVAYSMNRVINEEDPSYLTTHSYLLSNFESFEAVDDLTVIAHTIHPEPLFEHLLSDPNAGITSKAYVESVGIDAAALAPVTTAPYKVVSFDPGQEVVLERFDDYWGEKAPFEKVTYTLMPEIISRITALQNGEVDMITNIPPDQEAMLSGNPDVKLLGEVLPMYHIYRFNMTNPITDDPNLRAAMNYAIDRQALVDSIWEGKAEAADSAQFADYGEPLFIADNHDIQYDPELAKELLAQSDYNGETIEIYNQSDYYTYADLAALAVIDMWKEIGINAELVELESKSAAPNEDKELRTWSNPLYYLDPMGYLERHWSPTGESVTSGHFVPDEHYIEQFEIARYSTDEAERVDAIKEILAFFKENTPFIYLYKPYESYAADSDIQYEIPANVRAYTIGLRAGEISMGQ</sequence>
<dbReference type="Proteomes" id="UP000824250">
    <property type="component" value="Unassembled WGS sequence"/>
</dbReference>
<feature type="domain" description="Solute-binding protein family 5" evidence="4">
    <location>
        <begin position="105"/>
        <end position="460"/>
    </location>
</feature>
<dbReference type="PANTHER" id="PTHR30290">
    <property type="entry name" value="PERIPLASMIC BINDING COMPONENT OF ABC TRANSPORTER"/>
    <property type="match status" value="1"/>
</dbReference>
<evidence type="ECO:0000256" key="2">
    <source>
        <dbReference type="SAM" id="MobiDB-lite"/>
    </source>
</evidence>
<dbReference type="PIRSF" id="PIRSF002741">
    <property type="entry name" value="MppA"/>
    <property type="match status" value="1"/>
</dbReference>
<dbReference type="EMBL" id="DVGC01000045">
    <property type="protein sequence ID" value="HIR05954.1"/>
    <property type="molecule type" value="Genomic_DNA"/>
</dbReference>
<name>A0A9D1D6T8_9FIRM</name>
<evidence type="ECO:0000256" key="3">
    <source>
        <dbReference type="SAM" id="SignalP"/>
    </source>
</evidence>
<protein>
    <recommendedName>
        <fullName evidence="4">Solute-binding protein family 5 domain-containing protein</fullName>
    </recommendedName>
</protein>
<dbReference type="InterPro" id="IPR030678">
    <property type="entry name" value="Peptide/Ni-bd"/>
</dbReference>
<feature type="chain" id="PRO_5039085940" description="Solute-binding protein family 5 domain-containing protein" evidence="3">
    <location>
        <begin position="24"/>
        <end position="547"/>
    </location>
</feature>
<feature type="signal peptide" evidence="3">
    <location>
        <begin position="1"/>
        <end position="23"/>
    </location>
</feature>
<dbReference type="Gene3D" id="3.40.190.10">
    <property type="entry name" value="Periplasmic binding protein-like II"/>
    <property type="match status" value="1"/>
</dbReference>
<dbReference type="GO" id="GO:0015833">
    <property type="term" value="P:peptide transport"/>
    <property type="evidence" value="ECO:0007669"/>
    <property type="project" value="TreeGrafter"/>
</dbReference>
<dbReference type="GO" id="GO:0042597">
    <property type="term" value="C:periplasmic space"/>
    <property type="evidence" value="ECO:0007669"/>
    <property type="project" value="UniProtKB-ARBA"/>
</dbReference>
<dbReference type="AlphaFoldDB" id="A0A9D1D6T8"/>
<dbReference type="GO" id="GO:0043190">
    <property type="term" value="C:ATP-binding cassette (ABC) transporter complex"/>
    <property type="evidence" value="ECO:0007669"/>
    <property type="project" value="InterPro"/>
</dbReference>
<dbReference type="InterPro" id="IPR000914">
    <property type="entry name" value="SBP_5_dom"/>
</dbReference>
<dbReference type="GO" id="GO:1904680">
    <property type="term" value="F:peptide transmembrane transporter activity"/>
    <property type="evidence" value="ECO:0007669"/>
    <property type="project" value="TreeGrafter"/>
</dbReference>
<dbReference type="PROSITE" id="PS51257">
    <property type="entry name" value="PROKAR_LIPOPROTEIN"/>
    <property type="match status" value="1"/>
</dbReference>
<gene>
    <name evidence="5" type="ORF">IAB28_08325</name>
</gene>
<proteinExistence type="predicted"/>
<keyword evidence="1 3" id="KW-0732">Signal</keyword>
<dbReference type="Pfam" id="PF00496">
    <property type="entry name" value="SBP_bac_5"/>
    <property type="match status" value="1"/>
</dbReference>
<dbReference type="InterPro" id="IPR039424">
    <property type="entry name" value="SBP_5"/>
</dbReference>
<evidence type="ECO:0000313" key="5">
    <source>
        <dbReference type="EMBL" id="HIR05954.1"/>
    </source>
</evidence>
<accession>A0A9D1D6T8</accession>
<dbReference type="Gene3D" id="3.90.76.10">
    <property type="entry name" value="Dipeptide-binding Protein, Domain 1"/>
    <property type="match status" value="1"/>
</dbReference>
<dbReference type="PANTHER" id="PTHR30290:SF38">
    <property type="entry name" value="D,D-DIPEPTIDE-BINDING PERIPLASMIC PROTEIN DDPA-RELATED"/>
    <property type="match status" value="1"/>
</dbReference>
<comment type="caution">
    <text evidence="5">The sequence shown here is derived from an EMBL/GenBank/DDBJ whole genome shotgun (WGS) entry which is preliminary data.</text>
</comment>
<dbReference type="SUPFAM" id="SSF53850">
    <property type="entry name" value="Periplasmic binding protein-like II"/>
    <property type="match status" value="1"/>
</dbReference>
<evidence type="ECO:0000256" key="1">
    <source>
        <dbReference type="ARBA" id="ARBA00022729"/>
    </source>
</evidence>
<feature type="region of interest" description="Disordered" evidence="2">
    <location>
        <begin position="21"/>
        <end position="47"/>
    </location>
</feature>
<reference evidence="5" key="2">
    <citation type="journal article" date="2021" name="PeerJ">
        <title>Extensive microbial diversity within the chicken gut microbiome revealed by metagenomics and culture.</title>
        <authorList>
            <person name="Gilroy R."/>
            <person name="Ravi A."/>
            <person name="Getino M."/>
            <person name="Pursley I."/>
            <person name="Horton D.L."/>
            <person name="Alikhan N.F."/>
            <person name="Baker D."/>
            <person name="Gharbi K."/>
            <person name="Hall N."/>
            <person name="Watson M."/>
            <person name="Adriaenssens E.M."/>
            <person name="Foster-Nyarko E."/>
            <person name="Jarju S."/>
            <person name="Secka A."/>
            <person name="Antonio M."/>
            <person name="Oren A."/>
            <person name="Chaudhuri R.R."/>
            <person name="La Ragione R."/>
            <person name="Hildebrand F."/>
            <person name="Pallen M.J."/>
        </authorList>
    </citation>
    <scope>NUCLEOTIDE SEQUENCE</scope>
    <source>
        <strain evidence="5">CHK180-2868</strain>
    </source>
</reference>
<evidence type="ECO:0000313" key="6">
    <source>
        <dbReference type="Proteomes" id="UP000824250"/>
    </source>
</evidence>
<organism evidence="5 6">
    <name type="scientific">Candidatus Copromonas faecavium</name>
    <name type="common">nom. illeg.</name>
    <dbReference type="NCBI Taxonomy" id="2840740"/>
    <lineage>
        <taxon>Bacteria</taxon>
        <taxon>Bacillati</taxon>
        <taxon>Bacillota</taxon>
        <taxon>Clostridia</taxon>
        <taxon>Lachnospirales</taxon>
        <taxon>Lachnospiraceae</taxon>
        <taxon>Candidatus Copromonas (nom. illeg.)</taxon>
    </lineage>
</organism>
<feature type="compositionally biased region" description="Low complexity" evidence="2">
    <location>
        <begin position="30"/>
        <end position="47"/>
    </location>
</feature>
<evidence type="ECO:0000259" key="4">
    <source>
        <dbReference type="Pfam" id="PF00496"/>
    </source>
</evidence>
<dbReference type="Gene3D" id="3.10.105.10">
    <property type="entry name" value="Dipeptide-binding Protein, Domain 3"/>
    <property type="match status" value="1"/>
</dbReference>